<dbReference type="GO" id="GO:0030976">
    <property type="term" value="F:thiamine pyrophosphate binding"/>
    <property type="evidence" value="ECO:0007669"/>
    <property type="project" value="InterPro"/>
</dbReference>
<dbReference type="GO" id="GO:0005634">
    <property type="term" value="C:nucleus"/>
    <property type="evidence" value="ECO:0007669"/>
    <property type="project" value="TreeGrafter"/>
</dbReference>
<dbReference type="OrthoDB" id="3970464at2759"/>
<dbReference type="Pfam" id="PF02775">
    <property type="entry name" value="TPP_enzyme_C"/>
    <property type="match status" value="1"/>
</dbReference>
<keyword evidence="16" id="KW-0670">Pyruvate</keyword>
<organism evidence="16 17">
    <name type="scientific">Corynespora cassiicola Philippines</name>
    <dbReference type="NCBI Taxonomy" id="1448308"/>
    <lineage>
        <taxon>Eukaryota</taxon>
        <taxon>Fungi</taxon>
        <taxon>Dikarya</taxon>
        <taxon>Ascomycota</taxon>
        <taxon>Pezizomycotina</taxon>
        <taxon>Dothideomycetes</taxon>
        <taxon>Pleosporomycetidae</taxon>
        <taxon>Pleosporales</taxon>
        <taxon>Corynesporascaceae</taxon>
        <taxon>Corynespora</taxon>
    </lineage>
</organism>
<keyword evidence="6 11" id="KW-0479">Metal-binding</keyword>
<evidence type="ECO:0000256" key="5">
    <source>
        <dbReference type="ARBA" id="ARBA00014422"/>
    </source>
</evidence>
<feature type="domain" description="Thiamine pyrophosphate enzyme TPP-binding" evidence="14">
    <location>
        <begin position="409"/>
        <end position="487"/>
    </location>
</feature>
<sequence>MNRGTVNLAQYLFTRLGQLGATSVHGVPGDYTLRALDALKPAGLKWVGNCNELNAGYAADGYARIKGIGALCTTYGVGELSALNAVAGSYAEFSPVVHIVGCAARKAYRSKALVHHSIGDGDLRVYADIYKRFTVSQASLFDPNTAPSQIDTTLQACMRESRPVYIEMPSDMVGAQVSQERLAVPLDVSLPVNPQELEDGVVETVLRRIYTAKQPYILVDGLSAPDKITQEVNELARLTGIPTFSLTFGAGIIDGAMPNYLGVYASTYGSLDFTPYTKNADLALLFGPLLSDTNTQGWSAVPRKDITIAFRRKVIEIGESETHVLQIKSFLRKLLDRLDREKLPAPVPDVSRLTSVRQLANTLPPIDPMAPIDQDTFYLRISSFFRPKDIIVCANGTPLVGCRDFVLPPDTKLINSAIWLSVGHMLPATQGVSLAQRELDTGGRTIFFEGDGSFQATAQELSTIIRYQLDAYIFIINNDGYTFERLIHGMDAEYNDVARWRYLLTPEAFGAPKDGSYPVETHSVSTWGELQGVLDNPSFHDGRGLKMVNVNMARDDATRNFKPALRLAGEHLMANPTE</sequence>
<comment type="similarity">
    <text evidence="3 12">Belongs to the TPP enzyme family.</text>
</comment>
<dbReference type="GO" id="GO:0005829">
    <property type="term" value="C:cytosol"/>
    <property type="evidence" value="ECO:0007669"/>
    <property type="project" value="TreeGrafter"/>
</dbReference>
<evidence type="ECO:0000256" key="8">
    <source>
        <dbReference type="ARBA" id="ARBA00022842"/>
    </source>
</evidence>
<reference evidence="16 17" key="1">
    <citation type="journal article" date="2018" name="Front. Microbiol.">
        <title>Genome-Wide Analysis of Corynespora cassiicola Leaf Fall Disease Putative Effectors.</title>
        <authorList>
            <person name="Lopez D."/>
            <person name="Ribeiro S."/>
            <person name="Label P."/>
            <person name="Fumanal B."/>
            <person name="Venisse J.S."/>
            <person name="Kohler A."/>
            <person name="de Oliveira R.R."/>
            <person name="Labutti K."/>
            <person name="Lipzen A."/>
            <person name="Lail K."/>
            <person name="Bauer D."/>
            <person name="Ohm R.A."/>
            <person name="Barry K.W."/>
            <person name="Spatafora J."/>
            <person name="Grigoriev I.V."/>
            <person name="Martin F.M."/>
            <person name="Pujade-Renaud V."/>
        </authorList>
    </citation>
    <scope>NUCLEOTIDE SEQUENCE [LARGE SCALE GENOMIC DNA]</scope>
    <source>
        <strain evidence="16 17">Philippines</strain>
    </source>
</reference>
<dbReference type="Pfam" id="PF02776">
    <property type="entry name" value="TPP_enzyme_N"/>
    <property type="match status" value="1"/>
</dbReference>
<dbReference type="FunFam" id="3.40.50.970:FF:000019">
    <property type="entry name" value="Pyruvate decarboxylase isozyme"/>
    <property type="match status" value="1"/>
</dbReference>
<evidence type="ECO:0000313" key="17">
    <source>
        <dbReference type="Proteomes" id="UP000240883"/>
    </source>
</evidence>
<evidence type="ECO:0000256" key="10">
    <source>
        <dbReference type="ARBA" id="ARBA00023239"/>
    </source>
</evidence>
<keyword evidence="9 12" id="KW-0786">Thiamine pyrophosphate</keyword>
<evidence type="ECO:0000256" key="11">
    <source>
        <dbReference type="PIRSR" id="PIRSR036565-2"/>
    </source>
</evidence>
<dbReference type="PANTHER" id="PTHR43452">
    <property type="entry name" value="PYRUVATE DECARBOXYLASE"/>
    <property type="match status" value="1"/>
</dbReference>
<dbReference type="Pfam" id="PF00205">
    <property type="entry name" value="TPP_enzyme_M"/>
    <property type="match status" value="1"/>
</dbReference>
<dbReference type="CDD" id="cd02005">
    <property type="entry name" value="TPP_PDC_IPDC"/>
    <property type="match status" value="1"/>
</dbReference>
<feature type="binding site" evidence="11">
    <location>
        <position position="478"/>
    </location>
    <ligand>
        <name>Mg(2+)</name>
        <dbReference type="ChEBI" id="CHEBI:18420"/>
    </ligand>
</feature>
<name>A0A2T2P053_CORCC</name>
<dbReference type="EC" id="4.1.1.1" evidence="4"/>
<dbReference type="CDD" id="cd07038">
    <property type="entry name" value="TPP_PYR_PDC_IPDC_like"/>
    <property type="match status" value="1"/>
</dbReference>
<feature type="domain" description="Thiamine pyrophosphate enzyme central" evidence="13">
    <location>
        <begin position="202"/>
        <end position="338"/>
    </location>
</feature>
<dbReference type="AlphaFoldDB" id="A0A2T2P053"/>
<gene>
    <name evidence="16" type="ORF">BS50DRAFT_673671</name>
</gene>
<dbReference type="InterPro" id="IPR029035">
    <property type="entry name" value="DHS-like_NAD/FAD-binding_dom"/>
</dbReference>
<feature type="binding site" evidence="11">
    <location>
        <position position="480"/>
    </location>
    <ligand>
        <name>Mg(2+)</name>
        <dbReference type="ChEBI" id="CHEBI:18420"/>
    </ligand>
</feature>
<dbReference type="InterPro" id="IPR012000">
    <property type="entry name" value="Thiamin_PyroP_enz_cen_dom"/>
</dbReference>
<keyword evidence="17" id="KW-1185">Reference proteome</keyword>
<keyword evidence="10" id="KW-0456">Lyase</keyword>
<keyword evidence="8 11" id="KW-0460">Magnesium</keyword>
<accession>A0A2T2P053</accession>
<feature type="binding site" evidence="11">
    <location>
        <position position="451"/>
    </location>
    <ligand>
        <name>Mg(2+)</name>
        <dbReference type="ChEBI" id="CHEBI:18420"/>
    </ligand>
</feature>
<dbReference type="FunFam" id="3.40.50.970:FF:000024">
    <property type="entry name" value="Pyruvate decarboxylase isozyme"/>
    <property type="match status" value="1"/>
</dbReference>
<dbReference type="InterPro" id="IPR012110">
    <property type="entry name" value="PDC/IPDC-like"/>
</dbReference>
<evidence type="ECO:0000256" key="3">
    <source>
        <dbReference type="ARBA" id="ARBA00007812"/>
    </source>
</evidence>
<evidence type="ECO:0000256" key="4">
    <source>
        <dbReference type="ARBA" id="ARBA00013202"/>
    </source>
</evidence>
<dbReference type="InterPro" id="IPR047214">
    <property type="entry name" value="TPP_PDC_IPDC"/>
</dbReference>
<evidence type="ECO:0000256" key="7">
    <source>
        <dbReference type="ARBA" id="ARBA00022793"/>
    </source>
</evidence>
<evidence type="ECO:0000259" key="15">
    <source>
        <dbReference type="Pfam" id="PF02776"/>
    </source>
</evidence>
<comment type="catalytic activity">
    <reaction evidence="1">
        <text>a 2-oxocarboxylate + H(+) = an aldehyde + CO2</text>
        <dbReference type="Rhea" id="RHEA:11628"/>
        <dbReference type="ChEBI" id="CHEBI:15378"/>
        <dbReference type="ChEBI" id="CHEBI:16526"/>
        <dbReference type="ChEBI" id="CHEBI:17478"/>
        <dbReference type="ChEBI" id="CHEBI:35179"/>
        <dbReference type="EC" id="4.1.1.1"/>
    </reaction>
</comment>
<comment type="cofactor">
    <cofactor evidence="2">
        <name>thiamine diphosphate</name>
        <dbReference type="ChEBI" id="CHEBI:58937"/>
    </cofactor>
</comment>
<dbReference type="Gene3D" id="3.40.50.970">
    <property type="match status" value="2"/>
</dbReference>
<proteinExistence type="inferred from homology"/>
<dbReference type="PIRSF" id="PIRSF036565">
    <property type="entry name" value="Pyruvt_ip_decrb"/>
    <property type="match status" value="1"/>
</dbReference>
<protein>
    <recommendedName>
        <fullName evidence="5">Pyruvate decarboxylase</fullName>
        <ecNumber evidence="4">4.1.1.1</ecNumber>
    </recommendedName>
</protein>
<evidence type="ECO:0000256" key="9">
    <source>
        <dbReference type="ARBA" id="ARBA00023052"/>
    </source>
</evidence>
<dbReference type="InterPro" id="IPR012001">
    <property type="entry name" value="Thiamin_PyroP_enz_TPP-bd_dom"/>
</dbReference>
<dbReference type="InterPro" id="IPR047213">
    <property type="entry name" value="TPP_PYR_PDC_IPDC-like"/>
</dbReference>
<dbReference type="SUPFAM" id="SSF52518">
    <property type="entry name" value="Thiamin diphosphate-binding fold (THDP-binding)"/>
    <property type="match status" value="2"/>
</dbReference>
<comment type="cofactor">
    <cofactor evidence="11">
        <name>Mg(2+)</name>
        <dbReference type="ChEBI" id="CHEBI:18420"/>
    </cofactor>
    <text evidence="11">Binds 1 Mg(2+) per subunit.</text>
</comment>
<dbReference type="InterPro" id="IPR011766">
    <property type="entry name" value="TPP_enzyme_TPP-bd"/>
</dbReference>
<evidence type="ECO:0000256" key="1">
    <source>
        <dbReference type="ARBA" id="ARBA00001041"/>
    </source>
</evidence>
<keyword evidence="7" id="KW-0210">Decarboxylase</keyword>
<dbReference type="InterPro" id="IPR029061">
    <property type="entry name" value="THDP-binding"/>
</dbReference>
<evidence type="ECO:0000313" key="16">
    <source>
        <dbReference type="EMBL" id="PSN70999.1"/>
    </source>
</evidence>
<feature type="domain" description="Thiamine pyrophosphate enzyme N-terminal TPP-binding" evidence="15">
    <location>
        <begin position="7"/>
        <end position="109"/>
    </location>
</feature>
<dbReference type="Proteomes" id="UP000240883">
    <property type="component" value="Unassembled WGS sequence"/>
</dbReference>
<evidence type="ECO:0000259" key="14">
    <source>
        <dbReference type="Pfam" id="PF02775"/>
    </source>
</evidence>
<dbReference type="GO" id="GO:0004737">
    <property type="term" value="F:pyruvate decarboxylase activity"/>
    <property type="evidence" value="ECO:0007669"/>
    <property type="project" value="UniProtKB-EC"/>
</dbReference>
<dbReference type="SUPFAM" id="SSF52467">
    <property type="entry name" value="DHS-like NAD/FAD-binding domain"/>
    <property type="match status" value="1"/>
</dbReference>
<dbReference type="Gene3D" id="3.40.50.1220">
    <property type="entry name" value="TPP-binding domain"/>
    <property type="match status" value="1"/>
</dbReference>
<evidence type="ECO:0000256" key="12">
    <source>
        <dbReference type="RuleBase" id="RU362132"/>
    </source>
</evidence>
<dbReference type="GO" id="GO:0000949">
    <property type="term" value="P:aromatic amino acid family catabolic process to alcohol via Ehrlich pathway"/>
    <property type="evidence" value="ECO:0007669"/>
    <property type="project" value="TreeGrafter"/>
</dbReference>
<dbReference type="PANTHER" id="PTHR43452:SF11">
    <property type="entry name" value="PYRUVATE DECARBOXYLASE"/>
    <property type="match status" value="1"/>
</dbReference>
<dbReference type="GO" id="GO:0000287">
    <property type="term" value="F:magnesium ion binding"/>
    <property type="evidence" value="ECO:0007669"/>
    <property type="project" value="InterPro"/>
</dbReference>
<evidence type="ECO:0000259" key="13">
    <source>
        <dbReference type="Pfam" id="PF00205"/>
    </source>
</evidence>
<dbReference type="EMBL" id="KZ678131">
    <property type="protein sequence ID" value="PSN70999.1"/>
    <property type="molecule type" value="Genomic_DNA"/>
</dbReference>
<dbReference type="STRING" id="1448308.A0A2T2P053"/>
<evidence type="ECO:0000256" key="6">
    <source>
        <dbReference type="ARBA" id="ARBA00022723"/>
    </source>
</evidence>
<evidence type="ECO:0000256" key="2">
    <source>
        <dbReference type="ARBA" id="ARBA00001964"/>
    </source>
</evidence>